<dbReference type="InterPro" id="IPR041893">
    <property type="entry name" value="ArdA_dom3"/>
</dbReference>
<name>A0ABT2TB51_9FIRM</name>
<dbReference type="InterPro" id="IPR009899">
    <property type="entry name" value="ArdA"/>
</dbReference>
<protein>
    <submittedName>
        <fullName evidence="1">Antirestriction protein ArdA</fullName>
    </submittedName>
</protein>
<reference evidence="1 2" key="1">
    <citation type="journal article" date="2021" name="ISME Commun">
        <title>Automated analysis of genomic sequences facilitates high-throughput and comprehensive description of bacteria.</title>
        <authorList>
            <person name="Hitch T.C.A."/>
        </authorList>
    </citation>
    <scope>NUCLEOTIDE SEQUENCE [LARGE SCALE GENOMIC DNA]</scope>
    <source>
        <strain evidence="1 2">H2_18</strain>
    </source>
</reference>
<dbReference type="EMBL" id="JAOQJX010000009">
    <property type="protein sequence ID" value="MCU6747520.1"/>
    <property type="molecule type" value="Genomic_DNA"/>
</dbReference>
<dbReference type="InterPro" id="IPR041895">
    <property type="entry name" value="ArdA_dom1"/>
</dbReference>
<proteinExistence type="predicted"/>
<evidence type="ECO:0000313" key="1">
    <source>
        <dbReference type="EMBL" id="MCU6747520.1"/>
    </source>
</evidence>
<dbReference type="Gene3D" id="3.10.20.480">
    <property type="entry name" value="Antirestriction protein ArdA, domain 1"/>
    <property type="match status" value="1"/>
</dbReference>
<dbReference type="Gene3D" id="1.10.8.560">
    <property type="entry name" value="Antirestriction protein ArdA, domain 2"/>
    <property type="match status" value="1"/>
</dbReference>
<accession>A0ABT2TB51</accession>
<comment type="caution">
    <text evidence="1">The sequence shown here is derived from an EMBL/GenBank/DDBJ whole genome shotgun (WGS) entry which is preliminary data.</text>
</comment>
<dbReference type="InterPro" id="IPR041896">
    <property type="entry name" value="ArdA_dom2"/>
</dbReference>
<gene>
    <name evidence="1" type="ORF">OCV51_07605</name>
</gene>
<dbReference type="Gene3D" id="1.10.10.1190">
    <property type="entry name" value="Antirestriction protein ArdA, domain 3"/>
    <property type="match status" value="1"/>
</dbReference>
<keyword evidence="2" id="KW-1185">Reference proteome</keyword>
<sequence length="166" mass="19375">MEEMKVFIVNLGKYTEGEETGEWFSLPLDWDNVKERLGLNKDYEEIAILSYDLPFRVSEHESIEELNKKYHLVKELPEEVQDNLEAILSLVDDLEEIAEHVEDIIFYRGCNNMSDVACYLVEQKGLLNDVVDEIAKYFNYEAYGRDLEITGRFCCVKGGMCQLNWI</sequence>
<evidence type="ECO:0000313" key="2">
    <source>
        <dbReference type="Proteomes" id="UP001652394"/>
    </source>
</evidence>
<dbReference type="Pfam" id="PF07275">
    <property type="entry name" value="ArdA"/>
    <property type="match status" value="1"/>
</dbReference>
<organism evidence="1 2">
    <name type="scientific">Faecalicatena acetigenes</name>
    <dbReference type="NCBI Taxonomy" id="2981790"/>
    <lineage>
        <taxon>Bacteria</taxon>
        <taxon>Bacillati</taxon>
        <taxon>Bacillota</taxon>
        <taxon>Clostridia</taxon>
        <taxon>Lachnospirales</taxon>
        <taxon>Lachnospiraceae</taxon>
        <taxon>Faecalicatena</taxon>
    </lineage>
</organism>
<dbReference type="Proteomes" id="UP001652394">
    <property type="component" value="Unassembled WGS sequence"/>
</dbReference>
<dbReference type="RefSeq" id="WP_059067855.1">
    <property type="nucleotide sequence ID" value="NZ_JAOQJX010000009.1"/>
</dbReference>